<protein>
    <submittedName>
        <fullName evidence="1">Uncharacterized protein</fullName>
    </submittedName>
</protein>
<evidence type="ECO:0000313" key="1">
    <source>
        <dbReference type="EMBL" id="MWG35401.1"/>
    </source>
</evidence>
<evidence type="ECO:0000313" key="2">
    <source>
        <dbReference type="Proteomes" id="UP000451471"/>
    </source>
</evidence>
<gene>
    <name evidence="1" type="ORF">GQS65_13055</name>
</gene>
<dbReference type="EMBL" id="WSZK01000022">
    <property type="protein sequence ID" value="MWG35401.1"/>
    <property type="molecule type" value="Genomic_DNA"/>
</dbReference>
<keyword evidence="2" id="KW-1185">Reference proteome</keyword>
<accession>A0A6B0GN82</accession>
<proteinExistence type="predicted"/>
<dbReference type="Proteomes" id="UP000451471">
    <property type="component" value="Unassembled WGS sequence"/>
</dbReference>
<comment type="caution">
    <text evidence="1">The sequence shown here is derived from an EMBL/GenBank/DDBJ whole genome shotgun (WGS) entry which is preliminary data.</text>
</comment>
<organism evidence="1 2">
    <name type="scientific">Halomarina oriensis</name>
    <dbReference type="NCBI Taxonomy" id="671145"/>
    <lineage>
        <taxon>Archaea</taxon>
        <taxon>Methanobacteriati</taxon>
        <taxon>Methanobacteriota</taxon>
        <taxon>Stenosarchaea group</taxon>
        <taxon>Halobacteria</taxon>
        <taxon>Halobacteriales</taxon>
        <taxon>Natronomonadaceae</taxon>
        <taxon>Halomarina</taxon>
    </lineage>
</organism>
<sequence length="177" mass="19682">MDVAHVRYGSAVPTLVRTLSGAYDYLLTPIPQTGDVLLHRTSFDSEVAEVLSALETAFPERRELTDEESALIGSVLGHPESALEHRRTHNQSQTAGLTDERIAHLFDSGAINEDDVFALQFVEWLPAPTDEAVHEAIAEGTTRIESLSRFDERHDVMLARSVFASIHEQDGYARNRL</sequence>
<reference evidence="1 2" key="1">
    <citation type="submission" date="2019-12" db="EMBL/GenBank/DDBJ databases">
        <title>Halocatena pleomorpha gen. nov. sp. nov., an extremely halophilic archaeon of family Halobacteriaceae isolated from saltpan soil.</title>
        <authorList>
            <person name="Pal Y."/>
            <person name="Verma A."/>
            <person name="Krishnamurthi S."/>
            <person name="Kumar P."/>
        </authorList>
    </citation>
    <scope>NUCLEOTIDE SEQUENCE [LARGE SCALE GENOMIC DNA]</scope>
    <source>
        <strain evidence="1 2">JCM 16495</strain>
    </source>
</reference>
<name>A0A6B0GN82_9EURY</name>
<dbReference type="AlphaFoldDB" id="A0A6B0GN82"/>